<keyword evidence="3" id="KW-1185">Reference proteome</keyword>
<comment type="caution">
    <text evidence="2">The sequence shown here is derived from an EMBL/GenBank/DDBJ whole genome shotgun (WGS) entry which is preliminary data.</text>
</comment>
<name>A0ABS7GIG1_9BACT</name>
<dbReference type="Proteomes" id="UP000812961">
    <property type="component" value="Unassembled WGS sequence"/>
</dbReference>
<evidence type="ECO:0000313" key="2">
    <source>
        <dbReference type="EMBL" id="MBW8687453.1"/>
    </source>
</evidence>
<accession>A0ABS7GIG1</accession>
<dbReference type="RefSeq" id="WP_220252763.1">
    <property type="nucleotide sequence ID" value="NZ_JAICCF010000004.1"/>
</dbReference>
<evidence type="ECO:0000313" key="3">
    <source>
        <dbReference type="Proteomes" id="UP000812961"/>
    </source>
</evidence>
<dbReference type="PROSITE" id="PS51257">
    <property type="entry name" value="PROKAR_LIPOPROTEIN"/>
    <property type="match status" value="1"/>
</dbReference>
<protein>
    <recommendedName>
        <fullName evidence="4">Lipoprotein</fullName>
    </recommendedName>
</protein>
<gene>
    <name evidence="2" type="ORF">K1Y79_24160</name>
</gene>
<feature type="region of interest" description="Disordered" evidence="1">
    <location>
        <begin position="25"/>
        <end position="53"/>
    </location>
</feature>
<evidence type="ECO:0008006" key="4">
    <source>
        <dbReference type="Google" id="ProtNLM"/>
    </source>
</evidence>
<dbReference type="EMBL" id="JAICCF010000004">
    <property type="protein sequence ID" value="MBW8687453.1"/>
    <property type="molecule type" value="Genomic_DNA"/>
</dbReference>
<organism evidence="2 3">
    <name type="scientific">Chitinophaga rhizophila</name>
    <dbReference type="NCBI Taxonomy" id="2866212"/>
    <lineage>
        <taxon>Bacteria</taxon>
        <taxon>Pseudomonadati</taxon>
        <taxon>Bacteroidota</taxon>
        <taxon>Chitinophagia</taxon>
        <taxon>Chitinophagales</taxon>
        <taxon>Chitinophagaceae</taxon>
        <taxon>Chitinophaga</taxon>
    </lineage>
</organism>
<reference evidence="2 3" key="1">
    <citation type="submission" date="2021-08" db="EMBL/GenBank/DDBJ databases">
        <title>The genome sequence of Chitinophaga sp. B61.</title>
        <authorList>
            <person name="Zhang X."/>
        </authorList>
    </citation>
    <scope>NUCLEOTIDE SEQUENCE [LARGE SCALE GENOMIC DNA]</scope>
    <source>
        <strain evidence="2 3">B61</strain>
    </source>
</reference>
<evidence type="ECO:0000256" key="1">
    <source>
        <dbReference type="SAM" id="MobiDB-lite"/>
    </source>
</evidence>
<proteinExistence type="predicted"/>
<sequence>MKNHSYFLLALALAGCVENKQQEQQADNTVQQAEKPAVTKPSKAPATPAVKHPLPEKIVRERASGTVTLLDAANGKPVAEVNDNVELEAGIPEKGWSATLVTTELTANQEEGQILKKGTPIIADGKTVGKLLKDVEIEMTYKNDKGVHTGVFHAAVQQSSIKPASVIENALAAYLKQHPERTKSDMQSFIKQFQLEALDNSAPFKEYYNYESAADDPSPGFRTVLVFHKDKLIGIVDSRKIQLEGVKHTQLDRGYNGYFFPDTEEGLKKKYITKFNQFVNSAD</sequence>